<evidence type="ECO:0000256" key="1">
    <source>
        <dbReference type="SAM" id="MobiDB-lite"/>
    </source>
</evidence>
<dbReference type="Proteomes" id="UP000238762">
    <property type="component" value="Unassembled WGS sequence"/>
</dbReference>
<protein>
    <submittedName>
        <fullName evidence="2">Uncharacterized protein</fullName>
    </submittedName>
</protein>
<sequence length="306" mass="33951">MPEKGIKNRATGCLVLIVPAAFLIVFVSSTWRFLLALAVVALAWNVWQRYEWQKLSQQINPIFQQMILANQGSITPLDLSLKSNISAQIAERYLEDKAAEFAAQKRNFEDRGTVYYFLTVKTLGNLFDESEPPPESELPTAVDLPALAEVTSELPAVVDAPRKDESTSSISEEVTAEQPSPSEEATAEQASPTLPLTEDTTEPEDSTPLNMIALPPLAGSFNQDPTESSKAQDNQIPDPWQAESALAHLKPLIQAELAKRLDVSASTVFKRREEPDFREWTMGRDPDGVGWAYSPENKEFYPVEEA</sequence>
<feature type="region of interest" description="Disordered" evidence="1">
    <location>
        <begin position="153"/>
        <end position="236"/>
    </location>
</feature>
<evidence type="ECO:0000313" key="2">
    <source>
        <dbReference type="EMBL" id="PSB01131.1"/>
    </source>
</evidence>
<reference evidence="2 3" key="1">
    <citation type="submission" date="2018-02" db="EMBL/GenBank/DDBJ databases">
        <authorList>
            <person name="Cohen D.B."/>
            <person name="Kent A.D."/>
        </authorList>
    </citation>
    <scope>NUCLEOTIDE SEQUENCE [LARGE SCALE GENOMIC DNA]</scope>
    <source>
        <strain evidence="2 3">CCAP 1448/3</strain>
    </source>
</reference>
<feature type="compositionally biased region" description="Polar residues" evidence="1">
    <location>
        <begin position="167"/>
        <end position="183"/>
    </location>
</feature>
<gene>
    <name evidence="2" type="ORF">C7B64_19865</name>
</gene>
<comment type="caution">
    <text evidence="2">The sequence shown here is derived from an EMBL/GenBank/DDBJ whole genome shotgun (WGS) entry which is preliminary data.</text>
</comment>
<proteinExistence type="predicted"/>
<name>A0A2T1BYP0_9CYAN</name>
<evidence type="ECO:0000313" key="3">
    <source>
        <dbReference type="Proteomes" id="UP000238762"/>
    </source>
</evidence>
<feature type="compositionally biased region" description="Polar residues" evidence="1">
    <location>
        <begin position="220"/>
        <end position="235"/>
    </location>
</feature>
<dbReference type="RefSeq" id="WP_106290626.1">
    <property type="nucleotide sequence ID" value="NZ_CAWNTC010000161.1"/>
</dbReference>
<accession>A0A2T1BYP0</accession>
<organism evidence="2 3">
    <name type="scientific">Merismopedia glauca CCAP 1448/3</name>
    <dbReference type="NCBI Taxonomy" id="1296344"/>
    <lineage>
        <taxon>Bacteria</taxon>
        <taxon>Bacillati</taxon>
        <taxon>Cyanobacteriota</taxon>
        <taxon>Cyanophyceae</taxon>
        <taxon>Synechococcales</taxon>
        <taxon>Merismopediaceae</taxon>
        <taxon>Merismopedia</taxon>
    </lineage>
</organism>
<dbReference type="EMBL" id="PVWJ01000128">
    <property type="protein sequence ID" value="PSB01131.1"/>
    <property type="molecule type" value="Genomic_DNA"/>
</dbReference>
<keyword evidence="3" id="KW-1185">Reference proteome</keyword>
<dbReference type="AlphaFoldDB" id="A0A2T1BYP0"/>
<reference evidence="2 3" key="2">
    <citation type="submission" date="2018-03" db="EMBL/GenBank/DDBJ databases">
        <title>The ancient ancestry and fast evolution of plastids.</title>
        <authorList>
            <person name="Moore K.R."/>
            <person name="Magnabosco C."/>
            <person name="Momper L."/>
            <person name="Gold D.A."/>
            <person name="Bosak T."/>
            <person name="Fournier G.P."/>
        </authorList>
    </citation>
    <scope>NUCLEOTIDE SEQUENCE [LARGE SCALE GENOMIC DNA]</scope>
    <source>
        <strain evidence="2 3">CCAP 1448/3</strain>
    </source>
</reference>
<dbReference type="OrthoDB" id="490216at2"/>